<dbReference type="Pfam" id="PF21361">
    <property type="entry name" value="Sina_ZnF"/>
    <property type="match status" value="1"/>
</dbReference>
<name>A0ABQ9HVD0_9NEOP</name>
<accession>A0ABQ9HVD0</accession>
<dbReference type="PANTHER" id="PTHR45877:SF2">
    <property type="entry name" value="E3 UBIQUITIN-PROTEIN LIGASE SINA-RELATED"/>
    <property type="match status" value="1"/>
</dbReference>
<dbReference type="Proteomes" id="UP001159363">
    <property type="component" value="Chromosome 3"/>
</dbReference>
<keyword evidence="3" id="KW-0862">Zinc</keyword>
<dbReference type="InterPro" id="IPR008974">
    <property type="entry name" value="TRAF-like"/>
</dbReference>
<dbReference type="PROSITE" id="PS51081">
    <property type="entry name" value="ZF_SIAH"/>
    <property type="match status" value="1"/>
</dbReference>
<evidence type="ECO:0000256" key="4">
    <source>
        <dbReference type="PROSITE-ProRule" id="PRU00455"/>
    </source>
</evidence>
<keyword evidence="7" id="KW-1185">Reference proteome</keyword>
<evidence type="ECO:0000256" key="2">
    <source>
        <dbReference type="ARBA" id="ARBA00022771"/>
    </source>
</evidence>
<gene>
    <name evidence="6" type="ORF">PR048_007813</name>
</gene>
<sequence>MAGWQSQTQEGDMNAVVLSLLECSVSKGFMRPPIHQCSNGHSVCPKCNTKKLSCLCCLEDVQLIRNFALEELSQKVVHPCKNKDAGCEKKMLKAEREEHILNCPDKLYECVLGRNVDCGWKGTRDQVIVHAKMNHEYTVCEEELVYFSFDSTHVRNSIRGLKSRSINDKFCESYCVIQAHRETFCMIVRNDFMLEKLHVAVKLIGPVEDAEKYVYKVKFTKSFSPAAASFKFITHNYTATMDSISHTIYLSLSLQCAHMDFEFLESFIEDSEIVFVLRLKIL</sequence>
<evidence type="ECO:0000256" key="1">
    <source>
        <dbReference type="ARBA" id="ARBA00022723"/>
    </source>
</evidence>
<evidence type="ECO:0000313" key="6">
    <source>
        <dbReference type="EMBL" id="KAJ8888326.1"/>
    </source>
</evidence>
<keyword evidence="2 4" id="KW-0863">Zinc-finger</keyword>
<dbReference type="EMBL" id="JARBHB010000003">
    <property type="protein sequence ID" value="KAJ8888326.1"/>
    <property type="molecule type" value="Genomic_DNA"/>
</dbReference>
<dbReference type="Gene3D" id="3.30.40.10">
    <property type="entry name" value="Zinc/RING finger domain, C3HC4 (zinc finger)"/>
    <property type="match status" value="1"/>
</dbReference>
<organism evidence="6 7">
    <name type="scientific">Dryococelus australis</name>
    <dbReference type="NCBI Taxonomy" id="614101"/>
    <lineage>
        <taxon>Eukaryota</taxon>
        <taxon>Metazoa</taxon>
        <taxon>Ecdysozoa</taxon>
        <taxon>Arthropoda</taxon>
        <taxon>Hexapoda</taxon>
        <taxon>Insecta</taxon>
        <taxon>Pterygota</taxon>
        <taxon>Neoptera</taxon>
        <taxon>Polyneoptera</taxon>
        <taxon>Phasmatodea</taxon>
        <taxon>Verophasmatodea</taxon>
        <taxon>Anareolatae</taxon>
        <taxon>Phasmatidae</taxon>
        <taxon>Eurycanthinae</taxon>
        <taxon>Dryococelus</taxon>
    </lineage>
</organism>
<evidence type="ECO:0000256" key="3">
    <source>
        <dbReference type="ARBA" id="ARBA00022833"/>
    </source>
</evidence>
<feature type="domain" description="SIAH-type" evidence="5">
    <location>
        <begin position="75"/>
        <end position="136"/>
    </location>
</feature>
<evidence type="ECO:0000259" key="5">
    <source>
        <dbReference type="PROSITE" id="PS51081"/>
    </source>
</evidence>
<comment type="caution">
    <text evidence="6">The sequence shown here is derived from an EMBL/GenBank/DDBJ whole genome shotgun (WGS) entry which is preliminary data.</text>
</comment>
<dbReference type="InterPro" id="IPR013010">
    <property type="entry name" value="Znf_SIAH"/>
</dbReference>
<dbReference type="SUPFAM" id="SSF49599">
    <property type="entry name" value="TRAF domain-like"/>
    <property type="match status" value="1"/>
</dbReference>
<reference evidence="6 7" key="1">
    <citation type="submission" date="2023-02" db="EMBL/GenBank/DDBJ databases">
        <title>LHISI_Scaffold_Assembly.</title>
        <authorList>
            <person name="Stuart O.P."/>
            <person name="Cleave R."/>
            <person name="Magrath M.J.L."/>
            <person name="Mikheyev A.S."/>
        </authorList>
    </citation>
    <scope>NUCLEOTIDE SEQUENCE [LARGE SCALE GENOMIC DNA]</scope>
    <source>
        <strain evidence="6">Daus_M_001</strain>
        <tissue evidence="6">Leg muscle</tissue>
    </source>
</reference>
<dbReference type="InterPro" id="IPR004162">
    <property type="entry name" value="SINA-like_animal"/>
</dbReference>
<dbReference type="Gene3D" id="2.60.210.10">
    <property type="entry name" value="Apoptosis, Tumor Necrosis Factor Receptor Associated Protein 2, Chain A"/>
    <property type="match status" value="1"/>
</dbReference>
<evidence type="ECO:0000313" key="7">
    <source>
        <dbReference type="Proteomes" id="UP001159363"/>
    </source>
</evidence>
<proteinExistence type="predicted"/>
<protein>
    <recommendedName>
        <fullName evidence="5">SIAH-type domain-containing protein</fullName>
    </recommendedName>
</protein>
<dbReference type="PANTHER" id="PTHR45877">
    <property type="entry name" value="E3 UBIQUITIN-PROTEIN LIGASE SIAH2"/>
    <property type="match status" value="1"/>
</dbReference>
<dbReference type="InterPro" id="IPR013083">
    <property type="entry name" value="Znf_RING/FYVE/PHD"/>
</dbReference>
<keyword evidence="1" id="KW-0479">Metal-binding</keyword>